<sequence>MSVIQQEDITSEGRKALKVLLLLVMGGAFVVIVFALQSLQVSSFVSILGVGVMTAGASLLLGGLIGFLFGIPKTLQQDGSTDVNTKLGNVSNKGAIYRANTNLEQISDWLTKILVGVGLTQLTSLPEGFSVISENLSVGLGGFESSGILGVALIVYYLICGFLIGFLWTRLNLIGEFKKADSTLATTVLSEQIAVLDKMESQLDEKGKRQIQEIRLNTERKLASLPQDGTSSSSKKIRQFAKEYEQIRRTMSSGRERTFKMSTLMAQVRALAIQSNFEPQIILDFYHTGSLGNRVVALNILSVMKYPECFDIILDSIGGSKSAFEQYAALKAAENIIDNLNRDQKERLVEVVKDQRSRGPEKYITPDSDRWAISERILAVIVQPQD</sequence>
<keyword evidence="1" id="KW-0812">Transmembrane</keyword>
<keyword evidence="1" id="KW-1133">Transmembrane helix</keyword>
<dbReference type="RefSeq" id="WP_142715487.1">
    <property type="nucleotide sequence ID" value="NZ_FXTH01000015.1"/>
</dbReference>
<feature type="transmembrane region" description="Helical" evidence="1">
    <location>
        <begin position="16"/>
        <end position="36"/>
    </location>
</feature>
<protein>
    <submittedName>
        <fullName evidence="2">Uncharacterized protein</fullName>
    </submittedName>
</protein>
<proteinExistence type="predicted"/>
<feature type="transmembrane region" description="Helical" evidence="1">
    <location>
        <begin position="48"/>
        <end position="71"/>
    </location>
</feature>
<evidence type="ECO:0000313" key="2">
    <source>
        <dbReference type="EMBL" id="SMO82055.1"/>
    </source>
</evidence>
<dbReference type="OrthoDB" id="1257168at2"/>
<feature type="transmembrane region" description="Helical" evidence="1">
    <location>
        <begin position="147"/>
        <end position="169"/>
    </location>
</feature>
<dbReference type="Proteomes" id="UP000317593">
    <property type="component" value="Unassembled WGS sequence"/>
</dbReference>
<keyword evidence="3" id="KW-1185">Reference proteome</keyword>
<gene>
    <name evidence="2" type="ORF">SAMN06265218_11578</name>
</gene>
<evidence type="ECO:0000313" key="3">
    <source>
        <dbReference type="Proteomes" id="UP000317593"/>
    </source>
</evidence>
<evidence type="ECO:0000256" key="1">
    <source>
        <dbReference type="SAM" id="Phobius"/>
    </source>
</evidence>
<keyword evidence="1" id="KW-0472">Membrane</keyword>
<accession>A0A521EDV2</accession>
<dbReference type="EMBL" id="FXTH01000015">
    <property type="protein sequence ID" value="SMO82055.1"/>
    <property type="molecule type" value="Genomic_DNA"/>
</dbReference>
<reference evidence="2 3" key="1">
    <citation type="submission" date="2017-05" db="EMBL/GenBank/DDBJ databases">
        <authorList>
            <person name="Varghese N."/>
            <person name="Submissions S."/>
        </authorList>
    </citation>
    <scope>NUCLEOTIDE SEQUENCE [LARGE SCALE GENOMIC DNA]</scope>
    <source>
        <strain evidence="2 3">DSM 21194</strain>
    </source>
</reference>
<name>A0A521EDV2_9BACT</name>
<organism evidence="2 3">
    <name type="scientific">Fodinibius sediminis</name>
    <dbReference type="NCBI Taxonomy" id="1214077"/>
    <lineage>
        <taxon>Bacteria</taxon>
        <taxon>Pseudomonadati</taxon>
        <taxon>Balneolota</taxon>
        <taxon>Balneolia</taxon>
        <taxon>Balneolales</taxon>
        <taxon>Balneolaceae</taxon>
        <taxon>Fodinibius</taxon>
    </lineage>
</organism>
<dbReference type="AlphaFoldDB" id="A0A521EDV2"/>